<protein>
    <recommendedName>
        <fullName evidence="10">DNA topoisomerase 1</fullName>
        <ecNumber evidence="10">5.6.2.1</ecNumber>
    </recommendedName>
    <alternativeName>
        <fullName evidence="10">DNA topoisomerase I</fullName>
    </alternativeName>
</protein>
<dbReference type="InterPro" id="IPR003602">
    <property type="entry name" value="Topo_IA_DNA-bd_dom"/>
</dbReference>
<dbReference type="GO" id="GO:0003677">
    <property type="term" value="F:DNA binding"/>
    <property type="evidence" value="ECO:0007669"/>
    <property type="project" value="UniProtKB-KW"/>
</dbReference>
<dbReference type="PANTHER" id="PTHR42785:SF1">
    <property type="entry name" value="DNA TOPOISOMERASE"/>
    <property type="match status" value="1"/>
</dbReference>
<dbReference type="CDD" id="cd03363">
    <property type="entry name" value="TOPRIM_TopoIA_TopoI"/>
    <property type="match status" value="1"/>
</dbReference>
<feature type="site" description="Interaction with DNA" evidence="10">
    <location>
        <position position="154"/>
    </location>
</feature>
<dbReference type="PANTHER" id="PTHR42785">
    <property type="entry name" value="DNA TOPOISOMERASE, TYPE IA, CORE"/>
    <property type="match status" value="1"/>
</dbReference>
<dbReference type="SUPFAM" id="SSF56712">
    <property type="entry name" value="Prokaryotic type I DNA topoisomerase"/>
    <property type="match status" value="1"/>
</dbReference>
<evidence type="ECO:0000256" key="1">
    <source>
        <dbReference type="ARBA" id="ARBA00000213"/>
    </source>
</evidence>
<dbReference type="InterPro" id="IPR005733">
    <property type="entry name" value="TopoI_bac-type"/>
</dbReference>
<evidence type="ECO:0000256" key="8">
    <source>
        <dbReference type="ARBA" id="ARBA00023125"/>
    </source>
</evidence>
<dbReference type="InterPro" id="IPR013824">
    <property type="entry name" value="Topo_IA_cen_sub1"/>
</dbReference>
<dbReference type="SMART" id="SM00493">
    <property type="entry name" value="TOPRIM"/>
    <property type="match status" value="1"/>
</dbReference>
<feature type="site" description="Interaction with DNA" evidence="10">
    <location>
        <position position="151"/>
    </location>
</feature>
<dbReference type="HAMAP" id="MF_00952">
    <property type="entry name" value="Topoisom_1_prok"/>
    <property type="match status" value="1"/>
</dbReference>
<comment type="function">
    <text evidence="10">Releases the supercoiling and torsional tension of DNA, which is introduced during the DNA replication and transcription, by transiently cleaving and rejoining one strand of the DNA duplex. Introduces a single-strand break via transesterification at a target site in duplex DNA. The scissile phosphodiester is attacked by the catalytic tyrosine of the enzyme, resulting in the formation of a DNA-(5'-phosphotyrosyl)-enzyme intermediate and the expulsion of a 3'-OH DNA strand. The free DNA strand then undergoes passage around the unbroken strand, thus removing DNA supercoils. Finally, in the religation step, the DNA 3'-OH attacks the covalent intermediate to expel the active-site tyrosine and restore the DNA phosphodiester backbone.</text>
</comment>
<keyword evidence="4" id="KW-0863">Zinc-finger</keyword>
<dbReference type="InterPro" id="IPR023405">
    <property type="entry name" value="Topo_IA_core_domain"/>
</dbReference>
<dbReference type="AlphaFoldDB" id="A0A0G1UUY8"/>
<organism evidence="13 14">
    <name type="scientific">Candidatus Amesbacteria bacterium GW2011_GWB1_48_13</name>
    <dbReference type="NCBI Taxonomy" id="1618362"/>
    <lineage>
        <taxon>Bacteria</taxon>
        <taxon>Candidatus Amesiibacteriota</taxon>
    </lineage>
</organism>
<dbReference type="Gene3D" id="3.40.50.140">
    <property type="match status" value="1"/>
</dbReference>
<dbReference type="NCBIfam" id="TIGR01051">
    <property type="entry name" value="topA_bact"/>
    <property type="match status" value="1"/>
</dbReference>
<evidence type="ECO:0000256" key="6">
    <source>
        <dbReference type="ARBA" id="ARBA00022842"/>
    </source>
</evidence>
<dbReference type="PROSITE" id="PS50880">
    <property type="entry name" value="TOPRIM"/>
    <property type="match status" value="1"/>
</dbReference>
<dbReference type="Pfam" id="PF01396">
    <property type="entry name" value="Zn_ribbon_Top1"/>
    <property type="match status" value="2"/>
</dbReference>
<dbReference type="Proteomes" id="UP000034694">
    <property type="component" value="Unassembled WGS sequence"/>
</dbReference>
<accession>A0A0G1UUY8</accession>
<dbReference type="InterPro" id="IPR003601">
    <property type="entry name" value="Topo_IA_2"/>
</dbReference>
<dbReference type="PRINTS" id="PR00417">
    <property type="entry name" value="PRTPISMRASEI"/>
</dbReference>
<keyword evidence="6" id="KW-0460">Magnesium</keyword>
<dbReference type="InterPro" id="IPR034149">
    <property type="entry name" value="TOPRIM_TopoI"/>
</dbReference>
<reference evidence="13 14" key="1">
    <citation type="journal article" date="2015" name="Nature">
        <title>rRNA introns, odd ribosomes, and small enigmatic genomes across a large radiation of phyla.</title>
        <authorList>
            <person name="Brown C.T."/>
            <person name="Hug L.A."/>
            <person name="Thomas B.C."/>
            <person name="Sharon I."/>
            <person name="Castelle C.J."/>
            <person name="Singh A."/>
            <person name="Wilkins M.J."/>
            <person name="Williams K.H."/>
            <person name="Banfield J.F."/>
        </authorList>
    </citation>
    <scope>NUCLEOTIDE SEQUENCE [LARGE SCALE GENOMIC DNA]</scope>
</reference>
<dbReference type="SMART" id="SM00437">
    <property type="entry name" value="TOP1Ac"/>
    <property type="match status" value="1"/>
</dbReference>
<feature type="site" description="Interaction with DNA" evidence="10">
    <location>
        <position position="159"/>
    </location>
</feature>
<dbReference type="Gene3D" id="1.10.460.10">
    <property type="entry name" value="Topoisomerase I, domain 2"/>
    <property type="match status" value="1"/>
</dbReference>
<evidence type="ECO:0000256" key="5">
    <source>
        <dbReference type="ARBA" id="ARBA00022833"/>
    </source>
</evidence>
<feature type="site" description="Interaction with DNA" evidence="10">
    <location>
        <position position="513"/>
    </location>
</feature>
<feature type="site" description="Interaction with DNA" evidence="10">
    <location>
        <position position="166"/>
    </location>
</feature>
<comment type="catalytic activity">
    <reaction evidence="1 10">
        <text>ATP-independent breakage of single-stranded DNA, followed by passage and rejoining.</text>
        <dbReference type="EC" id="5.6.2.1"/>
    </reaction>
</comment>
<dbReference type="PATRIC" id="fig|1618362.3.peg.449"/>
<comment type="similarity">
    <text evidence="2 10">Belongs to the type IA topoisomerase family.</text>
</comment>
<evidence type="ECO:0000313" key="13">
    <source>
        <dbReference type="EMBL" id="KKU97856.1"/>
    </source>
</evidence>
<dbReference type="Gene3D" id="3.30.65.10">
    <property type="entry name" value="Bacterial Topoisomerase I, domain 1"/>
    <property type="match status" value="2"/>
</dbReference>
<keyword evidence="8 10" id="KW-0238">DNA-binding</keyword>
<dbReference type="Pfam" id="PF01131">
    <property type="entry name" value="Topoisom_bac"/>
    <property type="match status" value="1"/>
</dbReference>
<evidence type="ECO:0000259" key="12">
    <source>
        <dbReference type="PROSITE" id="PS52039"/>
    </source>
</evidence>
<dbReference type="InterPro" id="IPR013825">
    <property type="entry name" value="Topo_IA_cen_sub2"/>
</dbReference>
<feature type="region of interest" description="Interaction with DNA" evidence="10">
    <location>
        <begin position="174"/>
        <end position="179"/>
    </location>
</feature>
<keyword evidence="5" id="KW-0862">Zinc</keyword>
<dbReference type="GO" id="GO:0008270">
    <property type="term" value="F:zinc ion binding"/>
    <property type="evidence" value="ECO:0007669"/>
    <property type="project" value="UniProtKB-KW"/>
</dbReference>
<dbReference type="InterPro" id="IPR013826">
    <property type="entry name" value="Topo_IA_cen_sub3"/>
</dbReference>
<dbReference type="GO" id="GO:0003917">
    <property type="term" value="F:DNA topoisomerase type I (single strand cut, ATP-independent) activity"/>
    <property type="evidence" value="ECO:0007669"/>
    <property type="project" value="UniProtKB-UniRule"/>
</dbReference>
<comment type="subunit">
    <text evidence="10">Monomer.</text>
</comment>
<gene>
    <name evidence="10" type="primary">topA</name>
    <name evidence="13" type="ORF">UY28_C0012G0020</name>
</gene>
<keyword evidence="7 10" id="KW-0799">Topoisomerase</keyword>
<feature type="active site" description="O-(5'-phospho-DNA)-tyrosine intermediate" evidence="10">
    <location>
        <position position="301"/>
    </location>
</feature>
<dbReference type="InterPro" id="IPR006171">
    <property type="entry name" value="TOPRIM_dom"/>
</dbReference>
<dbReference type="PROSITE" id="PS52039">
    <property type="entry name" value="TOPO_IA_2"/>
    <property type="match status" value="1"/>
</dbReference>
<dbReference type="EC" id="5.6.2.1" evidence="10"/>
<evidence type="ECO:0000256" key="9">
    <source>
        <dbReference type="ARBA" id="ARBA00023235"/>
    </source>
</evidence>
<evidence type="ECO:0000256" key="10">
    <source>
        <dbReference type="HAMAP-Rule" id="MF_00952"/>
    </source>
</evidence>
<dbReference type="InterPro" id="IPR013498">
    <property type="entry name" value="Topo_IA_Znf"/>
</dbReference>
<comment type="caution">
    <text evidence="13">The sequence shown here is derived from an EMBL/GenBank/DDBJ whole genome shotgun (WGS) entry which is preliminary data.</text>
</comment>
<feature type="site" description="Interaction with DNA" evidence="10">
    <location>
        <position position="150"/>
    </location>
</feature>
<keyword evidence="3" id="KW-0479">Metal-binding</keyword>
<sequence>MRFMNLIVVESPTKARTLSRFLEGDFAVEATYGHVQDLPQKKLGVIIEQESGRAGEYRFELQYEQLEKQQKRMDEIKKLAGKTDKIYLATDPDREGEAIAYHVSQILKNGKKQHEFVRIVFHEITKKAIQEALEHPQKVDRQLVEAQQARRVLDRLVGYKLSPLLWRKVRKGLSAGRVQSVAVRLVVEREREILAFKPEEYWQIFAEVEKMNIQKFQVQLTEREGEKIKVGNGVEAEKIKLDLEKAAYCVAGVSKREFKKSPPAPFTTSTLQQAGANKLGWSAKRTMQVAQSLYEEGHITYHRTDSTNLAVEAVAQARDFIAAKYGKEFIPATPRIYQTKSKVAQEAHEAIRPTDVNVQYSTQPTGGQASNVQWGKDEGRLYELIWKRFLACQMADTAGEETKVTVRATGRDGEYQLEVKGQVVKFEGWKRLYESSTKSELLSSNGEEDKVEEVMLPELTEGEKLNLLSVLTEQKFTQPPARFNDASLIKALEEKGIGRPSTYAPTLTTIQDRQYVEKTNIGDSRQKRFSPTALGMAVNDFLTANFPEIVDFEFTARMEDELDNIAAGERQWQPVLSAFYGPFEKNLVNVSETAQRVHIKADETGNPCPKCGEGREIVRIGKFGRFLACSRYPECDYKRNYVKKAGVLCPKCGGDVIMRRTKTGKNFFGCSNYPKCDFASWTKPKAAATTEVTQAPRETT</sequence>
<feature type="site" description="Interaction with DNA" evidence="10">
    <location>
        <position position="34"/>
    </location>
</feature>
<dbReference type="Gene3D" id="2.70.20.10">
    <property type="entry name" value="Topoisomerase I, domain 3"/>
    <property type="match status" value="1"/>
</dbReference>
<dbReference type="SMART" id="SM00436">
    <property type="entry name" value="TOP1Bc"/>
    <property type="match status" value="1"/>
</dbReference>
<dbReference type="GO" id="GO:0006265">
    <property type="term" value="P:DNA topological change"/>
    <property type="evidence" value="ECO:0007669"/>
    <property type="project" value="UniProtKB-UniRule"/>
</dbReference>
<dbReference type="EMBL" id="LCPK01000012">
    <property type="protein sequence ID" value="KKU97856.1"/>
    <property type="molecule type" value="Genomic_DNA"/>
</dbReference>
<evidence type="ECO:0000256" key="2">
    <source>
        <dbReference type="ARBA" id="ARBA00009446"/>
    </source>
</evidence>
<dbReference type="InterPro" id="IPR023406">
    <property type="entry name" value="Topo_IA_AS"/>
</dbReference>
<dbReference type="SUPFAM" id="SSF57783">
    <property type="entry name" value="Zinc beta-ribbon"/>
    <property type="match status" value="1"/>
</dbReference>
<dbReference type="PROSITE" id="PS00396">
    <property type="entry name" value="TOPO_IA_1"/>
    <property type="match status" value="1"/>
</dbReference>
<dbReference type="InterPro" id="IPR013497">
    <property type="entry name" value="Topo_IA_cen"/>
</dbReference>
<feature type="domain" description="Topo IA-type catalytic" evidence="12">
    <location>
        <begin position="140"/>
        <end position="588"/>
    </location>
</feature>
<evidence type="ECO:0000256" key="4">
    <source>
        <dbReference type="ARBA" id="ARBA00022771"/>
    </source>
</evidence>
<name>A0A0G1UUY8_9BACT</name>
<proteinExistence type="inferred from homology"/>
<evidence type="ECO:0000259" key="11">
    <source>
        <dbReference type="PROSITE" id="PS50880"/>
    </source>
</evidence>
<evidence type="ECO:0000256" key="7">
    <source>
        <dbReference type="ARBA" id="ARBA00023029"/>
    </source>
</evidence>
<dbReference type="InterPro" id="IPR028612">
    <property type="entry name" value="Topoisom_1_IA"/>
</dbReference>
<keyword evidence="9 10" id="KW-0413">Isomerase</keyword>
<dbReference type="CDD" id="cd00186">
    <property type="entry name" value="TOP1Ac"/>
    <property type="match status" value="1"/>
</dbReference>
<feature type="site" description="Interaction with DNA" evidence="10">
    <location>
        <position position="303"/>
    </location>
</feature>
<evidence type="ECO:0000313" key="14">
    <source>
        <dbReference type="Proteomes" id="UP000034694"/>
    </source>
</evidence>
<feature type="domain" description="Toprim" evidence="11">
    <location>
        <begin position="4"/>
        <end position="124"/>
    </location>
</feature>
<dbReference type="InterPro" id="IPR000380">
    <property type="entry name" value="Topo_IA"/>
</dbReference>
<dbReference type="Pfam" id="PF01751">
    <property type="entry name" value="Toprim"/>
    <property type="match status" value="1"/>
</dbReference>
<dbReference type="Gene3D" id="1.10.290.10">
    <property type="entry name" value="Topoisomerase I, domain 4"/>
    <property type="match status" value="1"/>
</dbReference>
<dbReference type="GO" id="GO:0005694">
    <property type="term" value="C:chromosome"/>
    <property type="evidence" value="ECO:0007669"/>
    <property type="project" value="InterPro"/>
</dbReference>
<evidence type="ECO:0000256" key="3">
    <source>
        <dbReference type="ARBA" id="ARBA00022723"/>
    </source>
</evidence>